<dbReference type="AlphaFoldDB" id="A0A845MBV0"/>
<keyword evidence="1" id="KW-0808">Transferase</keyword>
<organism evidence="1 2">
    <name type="scientific">Sneathiella chungangensis</name>
    <dbReference type="NCBI Taxonomy" id="1418234"/>
    <lineage>
        <taxon>Bacteria</taxon>
        <taxon>Pseudomonadati</taxon>
        <taxon>Pseudomonadota</taxon>
        <taxon>Alphaproteobacteria</taxon>
        <taxon>Sneathiellales</taxon>
        <taxon>Sneathiellaceae</taxon>
        <taxon>Sneathiella</taxon>
    </lineage>
</organism>
<dbReference type="EMBL" id="WTVA01000001">
    <property type="protein sequence ID" value="MZR21181.1"/>
    <property type="molecule type" value="Genomic_DNA"/>
</dbReference>
<dbReference type="OrthoDB" id="7488526at2"/>
<accession>A0A845MBV0</accession>
<sequence>MHGPLSGLKVIEFSAMGPGPFCGMLLADMGADVICIDRHSEDANSTSSIFSRGKRSITLNLKDPADVETALQLVEQSDALIEGFRPGVMERLGLGPEICLNRNSALIYGRMTGWGQDGPLAHSAGHDINYIALTGALAAIGPKEGPPSIPLNLIGDFGGGSLYLAMGICAALFERSRSGKGQVIDAAMVDGAISLAGTFLARMSEGKWENSRASNQIDGGAPYYNVYETKDGEYISIGSIESKFFSLLKDKLNLSGGLWDQQMNRDNWPMMKEEFSRIFRTRTRAQWCELLEGTDVCFAPVLSFAEVADHPHLKERESVITVDGILQPNAAPKFSRTPSAAGKLLYQVGHHTQEILGDLLRKAPK</sequence>
<protein>
    <submittedName>
        <fullName evidence="1">CoA transferase</fullName>
    </submittedName>
</protein>
<dbReference type="InterPro" id="IPR044855">
    <property type="entry name" value="CoA-Trfase_III_dom3_sf"/>
</dbReference>
<dbReference type="GO" id="GO:0016740">
    <property type="term" value="F:transferase activity"/>
    <property type="evidence" value="ECO:0007669"/>
    <property type="project" value="UniProtKB-KW"/>
</dbReference>
<reference evidence="1 2" key="1">
    <citation type="journal article" date="2014" name="Int. J. Syst. Evol. Microbiol.">
        <title>Sneathiella chungangensis sp. nov., isolated from a marine sand, and emended description of the genus Sneathiella.</title>
        <authorList>
            <person name="Siamphan C."/>
            <person name="Kim H."/>
            <person name="Lee J.S."/>
            <person name="Kim W."/>
        </authorList>
    </citation>
    <scope>NUCLEOTIDE SEQUENCE [LARGE SCALE GENOMIC DNA]</scope>
    <source>
        <strain evidence="1 2">KCTC 32476</strain>
    </source>
</reference>
<dbReference type="SUPFAM" id="SSF89796">
    <property type="entry name" value="CoA-transferase family III (CaiB/BaiF)"/>
    <property type="match status" value="1"/>
</dbReference>
<dbReference type="InterPro" id="IPR050509">
    <property type="entry name" value="CoA-transferase_III"/>
</dbReference>
<dbReference type="Gene3D" id="3.30.1540.10">
    <property type="entry name" value="formyl-coa transferase, domain 3"/>
    <property type="match status" value="1"/>
</dbReference>
<proteinExistence type="predicted"/>
<gene>
    <name evidence="1" type="ORF">GQF03_02435</name>
</gene>
<dbReference type="Gene3D" id="3.40.50.10540">
    <property type="entry name" value="Crotonobetainyl-coa:carnitine coa-transferase, domain 1"/>
    <property type="match status" value="1"/>
</dbReference>
<dbReference type="RefSeq" id="WP_161337591.1">
    <property type="nucleotide sequence ID" value="NZ_JBHSDG010000003.1"/>
</dbReference>
<dbReference type="PANTHER" id="PTHR48228:SF5">
    <property type="entry name" value="ALPHA-METHYLACYL-COA RACEMASE"/>
    <property type="match status" value="1"/>
</dbReference>
<name>A0A845MBV0_9PROT</name>
<comment type="caution">
    <text evidence="1">The sequence shown here is derived from an EMBL/GenBank/DDBJ whole genome shotgun (WGS) entry which is preliminary data.</text>
</comment>
<dbReference type="PANTHER" id="PTHR48228">
    <property type="entry name" value="SUCCINYL-COA--D-CITRAMALATE COA-TRANSFERASE"/>
    <property type="match status" value="1"/>
</dbReference>
<keyword evidence="2" id="KW-1185">Reference proteome</keyword>
<dbReference type="InterPro" id="IPR003673">
    <property type="entry name" value="CoA-Trfase_fam_III"/>
</dbReference>
<evidence type="ECO:0000313" key="1">
    <source>
        <dbReference type="EMBL" id="MZR21181.1"/>
    </source>
</evidence>
<evidence type="ECO:0000313" key="2">
    <source>
        <dbReference type="Proteomes" id="UP000445696"/>
    </source>
</evidence>
<dbReference type="InterPro" id="IPR023606">
    <property type="entry name" value="CoA-Trfase_III_dom_1_sf"/>
</dbReference>
<dbReference type="Pfam" id="PF02515">
    <property type="entry name" value="CoA_transf_3"/>
    <property type="match status" value="1"/>
</dbReference>
<dbReference type="Proteomes" id="UP000445696">
    <property type="component" value="Unassembled WGS sequence"/>
</dbReference>